<gene>
    <name evidence="1" type="ORF">GCM10009808_17110</name>
</gene>
<dbReference type="Gene3D" id="3.40.30.10">
    <property type="entry name" value="Glutaredoxin"/>
    <property type="match status" value="1"/>
</dbReference>
<dbReference type="Pfam" id="PF05768">
    <property type="entry name" value="Glrx-like"/>
    <property type="match status" value="1"/>
</dbReference>
<dbReference type="EMBL" id="BAAAPL010000002">
    <property type="protein sequence ID" value="GAA1700093.1"/>
    <property type="molecule type" value="Genomic_DNA"/>
</dbReference>
<comment type="caution">
    <text evidence="1">The sequence shown here is derived from an EMBL/GenBank/DDBJ whole genome shotgun (WGS) entry which is preliminary data.</text>
</comment>
<sequence>MGTDDHGHELTLIGRDGCHLCDVARGVIDLVLAELPDEFADDIHLTEISADSSPELHDLWTEKVPVILIDGAVHSHWRVDAQRLREALLDTSAQKRSAS</sequence>
<protein>
    <submittedName>
        <fullName evidence="1">Glutaredoxin family protein</fullName>
    </submittedName>
</protein>
<accession>A0ABP4U7D4</accession>
<name>A0ABP4U7D4_9MICO</name>
<evidence type="ECO:0000313" key="1">
    <source>
        <dbReference type="EMBL" id="GAA1700093.1"/>
    </source>
</evidence>
<dbReference type="SUPFAM" id="SSF52833">
    <property type="entry name" value="Thioredoxin-like"/>
    <property type="match status" value="1"/>
</dbReference>
<dbReference type="RefSeq" id="WP_344071580.1">
    <property type="nucleotide sequence ID" value="NZ_BAAAPL010000002.1"/>
</dbReference>
<proteinExistence type="predicted"/>
<reference evidence="2" key="1">
    <citation type="journal article" date="2019" name="Int. J. Syst. Evol. Microbiol.">
        <title>The Global Catalogue of Microorganisms (GCM) 10K type strain sequencing project: providing services to taxonomists for standard genome sequencing and annotation.</title>
        <authorList>
            <consortium name="The Broad Institute Genomics Platform"/>
            <consortium name="The Broad Institute Genome Sequencing Center for Infectious Disease"/>
            <person name="Wu L."/>
            <person name="Ma J."/>
        </authorList>
    </citation>
    <scope>NUCLEOTIDE SEQUENCE [LARGE SCALE GENOMIC DNA]</scope>
    <source>
        <strain evidence="2">JCM 15577</strain>
    </source>
</reference>
<evidence type="ECO:0000313" key="2">
    <source>
        <dbReference type="Proteomes" id="UP001501690"/>
    </source>
</evidence>
<keyword evidence="2" id="KW-1185">Reference proteome</keyword>
<dbReference type="InterPro" id="IPR036249">
    <property type="entry name" value="Thioredoxin-like_sf"/>
</dbReference>
<dbReference type="InterPro" id="IPR008554">
    <property type="entry name" value="Glutaredoxin-like"/>
</dbReference>
<dbReference type="Proteomes" id="UP001501690">
    <property type="component" value="Unassembled WGS sequence"/>
</dbReference>
<organism evidence="1 2">
    <name type="scientific">Microbacterium sediminicola</name>
    <dbReference type="NCBI Taxonomy" id="415210"/>
    <lineage>
        <taxon>Bacteria</taxon>
        <taxon>Bacillati</taxon>
        <taxon>Actinomycetota</taxon>
        <taxon>Actinomycetes</taxon>
        <taxon>Micrococcales</taxon>
        <taxon>Microbacteriaceae</taxon>
        <taxon>Microbacterium</taxon>
    </lineage>
</organism>